<dbReference type="Proteomes" id="UP000743370">
    <property type="component" value="Unassembled WGS sequence"/>
</dbReference>
<dbReference type="InterPro" id="IPR027417">
    <property type="entry name" value="P-loop_NTPase"/>
</dbReference>
<dbReference type="GO" id="GO:0007051">
    <property type="term" value="P:spindle organization"/>
    <property type="evidence" value="ECO:0007669"/>
    <property type="project" value="TreeGrafter"/>
</dbReference>
<accession>A0A8T0L538</accession>
<dbReference type="GO" id="GO:0051295">
    <property type="term" value="P:establishment of meiotic spindle localization"/>
    <property type="evidence" value="ECO:0007669"/>
    <property type="project" value="TreeGrafter"/>
</dbReference>
<gene>
    <name evidence="8" type="ORF">HKW66_Vig0018110</name>
</gene>
<evidence type="ECO:0000256" key="1">
    <source>
        <dbReference type="ARBA" id="ARBA00004496"/>
    </source>
</evidence>
<dbReference type="Pfam" id="PF00514">
    <property type="entry name" value="Arm"/>
    <property type="match status" value="1"/>
</dbReference>
<dbReference type="Pfam" id="PF00612">
    <property type="entry name" value="IQ"/>
    <property type="match status" value="11"/>
</dbReference>
<dbReference type="SMART" id="SM00015">
    <property type="entry name" value="IQ"/>
    <property type="match status" value="14"/>
</dbReference>
<dbReference type="InterPro" id="IPR011989">
    <property type="entry name" value="ARM-like"/>
</dbReference>
<feature type="domain" description="Calponin-homology (CH)" evidence="7">
    <location>
        <begin position="364"/>
        <end position="481"/>
    </location>
</feature>
<dbReference type="InterPro" id="IPR051185">
    <property type="entry name" value="ASPM"/>
</dbReference>
<dbReference type="CDD" id="cd23767">
    <property type="entry name" value="IQCD"/>
    <property type="match status" value="1"/>
</dbReference>
<dbReference type="InterPro" id="IPR016024">
    <property type="entry name" value="ARM-type_fold"/>
</dbReference>
<dbReference type="SUPFAM" id="SSF48371">
    <property type="entry name" value="ARM repeat"/>
    <property type="match status" value="1"/>
</dbReference>
<dbReference type="Gene3D" id="1.10.418.10">
    <property type="entry name" value="Calponin-like domain"/>
    <property type="match status" value="2"/>
</dbReference>
<dbReference type="GO" id="GO:0005737">
    <property type="term" value="C:cytoplasm"/>
    <property type="evidence" value="ECO:0007669"/>
    <property type="project" value="UniProtKB-SubCell"/>
</dbReference>
<dbReference type="GO" id="GO:0000278">
    <property type="term" value="P:mitotic cell cycle"/>
    <property type="evidence" value="ECO:0007669"/>
    <property type="project" value="TreeGrafter"/>
</dbReference>
<protein>
    <recommendedName>
        <fullName evidence="7">Calponin-homology (CH) domain-containing protein</fullName>
    </recommendedName>
</protein>
<dbReference type="GO" id="GO:0000922">
    <property type="term" value="C:spindle pole"/>
    <property type="evidence" value="ECO:0007669"/>
    <property type="project" value="TreeGrafter"/>
</dbReference>
<dbReference type="Gene3D" id="1.20.5.190">
    <property type="match status" value="6"/>
</dbReference>
<organism evidence="8 9">
    <name type="scientific">Phaseolus angularis</name>
    <name type="common">Azuki bean</name>
    <name type="synonym">Vigna angularis</name>
    <dbReference type="NCBI Taxonomy" id="3914"/>
    <lineage>
        <taxon>Eukaryota</taxon>
        <taxon>Viridiplantae</taxon>
        <taxon>Streptophyta</taxon>
        <taxon>Embryophyta</taxon>
        <taxon>Tracheophyta</taxon>
        <taxon>Spermatophyta</taxon>
        <taxon>Magnoliopsida</taxon>
        <taxon>eudicotyledons</taxon>
        <taxon>Gunneridae</taxon>
        <taxon>Pentapetalae</taxon>
        <taxon>rosids</taxon>
        <taxon>fabids</taxon>
        <taxon>Fabales</taxon>
        <taxon>Fabaceae</taxon>
        <taxon>Papilionoideae</taxon>
        <taxon>50 kb inversion clade</taxon>
        <taxon>NPAAA clade</taxon>
        <taxon>indigoferoid/millettioid clade</taxon>
        <taxon>Phaseoleae</taxon>
        <taxon>Vigna</taxon>
    </lineage>
</organism>
<dbReference type="CDD" id="cd21223">
    <property type="entry name" value="CH_ASPM_rpt1"/>
    <property type="match status" value="1"/>
</dbReference>
<dbReference type="InterPro" id="IPR000225">
    <property type="entry name" value="Armadillo"/>
</dbReference>
<dbReference type="SUPFAM" id="SSF52540">
    <property type="entry name" value="P-loop containing nucleoside triphosphate hydrolases"/>
    <property type="match status" value="4"/>
</dbReference>
<dbReference type="Gene3D" id="1.25.10.10">
    <property type="entry name" value="Leucine-rich Repeat Variant"/>
    <property type="match status" value="1"/>
</dbReference>
<comment type="caution">
    <text evidence="8">The sequence shown here is derived from an EMBL/GenBank/DDBJ whole genome shotgun (WGS) entry which is preliminary data.</text>
</comment>
<dbReference type="GO" id="GO:0005516">
    <property type="term" value="F:calmodulin binding"/>
    <property type="evidence" value="ECO:0007669"/>
    <property type="project" value="UniProtKB-KW"/>
</dbReference>
<evidence type="ECO:0000256" key="3">
    <source>
        <dbReference type="ARBA" id="ARBA00022737"/>
    </source>
</evidence>
<dbReference type="PANTHER" id="PTHR22706:SF1">
    <property type="entry name" value="ASSEMBLY FACTOR FOR SPINDLE MICROTUBULES"/>
    <property type="match status" value="1"/>
</dbReference>
<feature type="compositionally biased region" description="Low complexity" evidence="6">
    <location>
        <begin position="8"/>
        <end position="21"/>
    </location>
</feature>
<evidence type="ECO:0000259" key="7">
    <source>
        <dbReference type="PROSITE" id="PS50021"/>
    </source>
</evidence>
<evidence type="ECO:0000256" key="6">
    <source>
        <dbReference type="SAM" id="MobiDB-lite"/>
    </source>
</evidence>
<evidence type="ECO:0000256" key="5">
    <source>
        <dbReference type="PROSITE-ProRule" id="PRU00259"/>
    </source>
</evidence>
<proteinExistence type="predicted"/>
<comment type="subcellular location">
    <subcellularLocation>
        <location evidence="1">Cytoplasm</location>
    </subcellularLocation>
</comment>
<dbReference type="Pfam" id="PF00307">
    <property type="entry name" value="CH"/>
    <property type="match status" value="1"/>
</dbReference>
<evidence type="ECO:0000313" key="9">
    <source>
        <dbReference type="Proteomes" id="UP000743370"/>
    </source>
</evidence>
<dbReference type="InterPro" id="IPR001715">
    <property type="entry name" value="CH_dom"/>
</dbReference>
<dbReference type="InterPro" id="IPR000048">
    <property type="entry name" value="IQ_motif_EF-hand-BS"/>
</dbReference>
<dbReference type="InterPro" id="IPR036872">
    <property type="entry name" value="CH_dom_sf"/>
</dbReference>
<dbReference type="EMBL" id="JABFOF010000001">
    <property type="protein sequence ID" value="KAG2406989.1"/>
    <property type="molecule type" value="Genomic_DNA"/>
</dbReference>
<keyword evidence="3" id="KW-0677">Repeat</keyword>
<evidence type="ECO:0000256" key="2">
    <source>
        <dbReference type="ARBA" id="ARBA00022490"/>
    </source>
</evidence>
<dbReference type="PANTHER" id="PTHR22706">
    <property type="entry name" value="ASSEMBLY FACTOR FOR SPINDLE MICROTUBULES"/>
    <property type="match status" value="1"/>
</dbReference>
<evidence type="ECO:0000313" key="8">
    <source>
        <dbReference type="EMBL" id="KAG2406989.1"/>
    </source>
</evidence>
<keyword evidence="2" id="KW-0963">Cytoplasm</keyword>
<feature type="repeat" description="ARM" evidence="5">
    <location>
        <begin position="1426"/>
        <end position="1459"/>
    </location>
</feature>
<sequence length="1566" mass="178115">MDYEEHPSPSIRSSSLLRDISNFTTPRRPPFSLTTAPSPATQFFTASKHAATSSSFHRRPNKASTATTAKKFKAFQLEQSQSSRKAQIKKERSLKSLAKSLSVWLNFLLQNPNSCGCHYSSADASAPTTNGKRDGAPVISVIGVDSAWRTPKRQRKSLSSKENAGSVAEVPDSSFSHLRDSLEDVCSFDDLNQRMSLYFSLAACKEIFLQMNRVAKAIDEGRLNMKAHCPIVTDVGLKDKAMRILTCYNSTWLRIGLYVIFGGDSLVLNGDVDSDHDAVFLRMVVDKLFFSHEGLAKAYAYNKMVEGVYRSGYYENLGNVILKRILLLVLVLDKAKCQSYLPLEYGIDGLDGGSPLLFKPESWIKSSSQLIHGYKLSHQQEPLVEYDFRIRDLFVDLQDGLKLCRAIQLLQHNSSILMKIVVPSDTPKKKLANCSLALQYIRQAGGSLVDEDGMMIMADDIANGDKELTVSLLWNIFVHLQVAVLFRLIFQVSALLPLLVDKASLGGEISKVQGGKVPVNISSSSSMELLLNWIQAVCDNYDCEIDNFHSLVDGKAVWCLLDYYFQKELQNSCSLKEVSIKSGKASIMSVDEYSDALYNFILSQKLTTLLGNFPEKSEMEPEHFTPEPEPKLPTEKCFSLCTAKQKCITDLNRCPSPLYVPVLHCYPAGQLNAVLQISELLQYNGACSDRSVVILLVFLASQLFVKKNLDHLNFHKLLGDDCQSLNHRNLRMLRCLSNSESIQKPDASDVLDNEVNDWYFTFLENATKTIQLHLRGWVARCKFLKMVNSITLLQTVFRAWLKVRQKSAYVILSTVQGCDSSFEILKQSETYKRYVMLFMYRRSFLRLKSSAQIIQKAVRSWLYRRHKKETSTNPDLLISDMIAAALNVQKLVPGGMGQSRYIHQLDQREKDLFFSQLKVTFHLQTNAATIIQLAWKKFMCCKSAQKQHLFATKIQRNFRRWLLTKSFLEQIQAAVKIQSYFRRWRCVNAFQLFKIEFKAAVVIQSCMRGWLARKNAGARRNHLFATKIQLNFHRWLSRKRFLNQIQAVIKIQSYFRMWRCLNAFQHFKIEFKAAVIIQSCLRGWFARKDACTRRKDIVEIQVALMIPEALPWLACKEGLLVPKRRCNKDPVCRSKFEVPKGSQLPERCSFGDPALYKGACNSESAISASKLRTVISVSCSSKPFGFCSFQFELFLFSVVKLQRWWKGLLLLKLMNKSAIIIQSCTRGWITRRNATLYRSHVVIQEDAALLIQRYIRGHLTRHRRLGGASNLSAITPVGCTSGPVGCRSFPPDQFLLSVVKLQRWWKGLLLQILMTKSAIVIQSCTRGWIARRKANVQRHRIIVIQSYWKGYHARKVSKEQLLDLRLRMQKSARNVDDSKRLINRLLAALSELLNMKSLSNILHTCSILDMATGHSQKCCEELVAAGAIDTLLRLIQTVSRSIPDQEVLKHALSTLRNLARYPHLLQVLIQSRSSVQIIVMELLRNKNEGYFIASELLKKICSTGKGVEAILKSPALLKRLHGLVEDLKRKGIYEKRNPRAANLVIKENRERRLKEAAEIVKLITRA</sequence>
<evidence type="ECO:0000256" key="4">
    <source>
        <dbReference type="ARBA" id="ARBA00022860"/>
    </source>
</evidence>
<dbReference type="PROSITE" id="PS50096">
    <property type="entry name" value="IQ"/>
    <property type="match status" value="7"/>
</dbReference>
<dbReference type="PROSITE" id="PS50176">
    <property type="entry name" value="ARM_REPEAT"/>
    <property type="match status" value="1"/>
</dbReference>
<dbReference type="SMART" id="SM00185">
    <property type="entry name" value="ARM"/>
    <property type="match status" value="1"/>
</dbReference>
<name>A0A8T0L538_PHAAN</name>
<dbReference type="SUPFAM" id="SSF47576">
    <property type="entry name" value="Calponin-homology domain, CH-domain"/>
    <property type="match status" value="1"/>
</dbReference>
<reference evidence="8 9" key="1">
    <citation type="submission" date="2020-05" db="EMBL/GenBank/DDBJ databases">
        <title>Vigna angularis (adzuki bean) Var. LongXiaoDou No. 4 denovo assembly.</title>
        <authorList>
            <person name="Xiang H."/>
        </authorList>
    </citation>
    <scope>NUCLEOTIDE SEQUENCE [LARGE SCALE GENOMIC DNA]</scope>
    <source>
        <tissue evidence="8">Leaf</tissue>
    </source>
</reference>
<keyword evidence="4" id="KW-0112">Calmodulin-binding</keyword>
<feature type="region of interest" description="Disordered" evidence="6">
    <location>
        <begin position="1"/>
        <end position="38"/>
    </location>
</feature>
<dbReference type="PROSITE" id="PS50021">
    <property type="entry name" value="CH"/>
    <property type="match status" value="1"/>
</dbReference>